<dbReference type="RefSeq" id="XP_030843106.1">
    <property type="nucleotide sequence ID" value="XM_030987246.1"/>
</dbReference>
<evidence type="ECO:0000313" key="16">
    <source>
        <dbReference type="Proteomes" id="UP000007110"/>
    </source>
</evidence>
<feature type="transmembrane region" description="Helical" evidence="11">
    <location>
        <begin position="971"/>
        <end position="992"/>
    </location>
</feature>
<feature type="domain" description="ER membrane protein complex subunit 1 C-terminal" evidence="13">
    <location>
        <begin position="796"/>
        <end position="1001"/>
    </location>
</feature>
<evidence type="ECO:0000256" key="2">
    <source>
        <dbReference type="ARBA" id="ARBA00007904"/>
    </source>
</evidence>
<dbReference type="Pfam" id="PF07774">
    <property type="entry name" value="EMC1_C"/>
    <property type="match status" value="1"/>
</dbReference>
<evidence type="ECO:0000256" key="1">
    <source>
        <dbReference type="ARBA" id="ARBA00004115"/>
    </source>
</evidence>
<dbReference type="InterPro" id="IPR058545">
    <property type="entry name" value="Beta-prop_EMC1_1st"/>
</dbReference>
<evidence type="ECO:0000256" key="11">
    <source>
        <dbReference type="SAM" id="Phobius"/>
    </source>
</evidence>
<keyword evidence="9 11" id="KW-0472">Membrane</keyword>
<evidence type="ECO:0000256" key="7">
    <source>
        <dbReference type="ARBA" id="ARBA00022824"/>
    </source>
</evidence>
<feature type="domain" description="EMC1 first beta-propeller" evidence="14">
    <location>
        <begin position="24"/>
        <end position="423"/>
    </location>
</feature>
<dbReference type="Pfam" id="PF25293">
    <property type="entry name" value="Beta-prop_EMC1_N"/>
    <property type="match status" value="1"/>
</dbReference>
<evidence type="ECO:0000256" key="4">
    <source>
        <dbReference type="ARBA" id="ARBA00020824"/>
    </source>
</evidence>
<name>A0A7M7NXZ4_STRPU</name>
<protein>
    <recommendedName>
        <fullName evidence="4">ER membrane protein complex subunit 1</fullName>
    </recommendedName>
</protein>
<evidence type="ECO:0000259" key="14">
    <source>
        <dbReference type="Pfam" id="PF25293"/>
    </source>
</evidence>
<keyword evidence="6 12" id="KW-0732">Signal</keyword>
<reference evidence="15" key="2">
    <citation type="submission" date="2021-01" db="UniProtKB">
        <authorList>
            <consortium name="EnsemblMetazoa"/>
        </authorList>
    </citation>
    <scope>IDENTIFICATION</scope>
</reference>
<evidence type="ECO:0000256" key="8">
    <source>
        <dbReference type="ARBA" id="ARBA00022989"/>
    </source>
</evidence>
<dbReference type="Gene3D" id="2.130.10.10">
    <property type="entry name" value="YVTN repeat-like/Quinoprotein amine dehydrogenase"/>
    <property type="match status" value="1"/>
</dbReference>
<dbReference type="InterPro" id="IPR026895">
    <property type="entry name" value="EMC1"/>
</dbReference>
<evidence type="ECO:0000259" key="13">
    <source>
        <dbReference type="Pfam" id="PF07774"/>
    </source>
</evidence>
<keyword evidence="8 11" id="KW-1133">Transmembrane helix</keyword>
<sequence length="1002" mass="110650">MATCIAPAFLGVIVLLTGLQPSNALFEDQIGKFDWRHQYVGNVKFSAFEQSKHKRQIYVATESNVLASINLAGQLNWRHILQRGQQGVINSMLYSSADAGIVTLSGRGRLLRLWNATTGYLKWESPVSPEAAAVSSSGATAMQVNSESKNVIVAVKNHVFSYAFKSGRRAWTYADQDSESLDFQWTHFSKDEPDSPVYVIGVVEGSHFVIAALDAQSGDLINQTPVSAVWASRAPNCIVVSGGHFVCSEPSSGTLQYLTIGEQSSFSATSPAGLGLVQLSEQKLSISELFPSASGPSVFILQLSSDHHALLEVKGQNVLLYKDLPKVTAVSGTVVGERYAINTASSNNEVIELRSSYLEEGAEELYSNDVVLPGSHGLADQICVDIYELRDKTISGRVFIKTADEAISLVVGGEKEVLWLRDESLASAVSIELVDLPVSDTEARFEDEFGGKQGENIFNMFAKRLATQFAQFQSYVTHLKKKIENLHDSHTGDHKVDAAITHASQRLLNEDDNEEDDDEDYLTRDEFNLHKVVVIATKSGKIFGLDSKDGTIVWDHFLPNLAPFETSGKLSMPLFVQRTTAHFPNPPQCNLVGKNMMTGQAISFTFNPITGKPTSDSSSLGTELPYKVKQVTMLNLMTDQFLKVMLYLDTEYNVHVVPSSAASLVQEHSSSIYLFTADTDSGKLAGYRLAPSSGIATSDLEAEVVWDVQLPTSLQKITHVVGKRYIEHVHSQGRVLGDRSVLYKYLNPNLVAVVTEGEEIGSKPHVSVYLIDMITGAIIFSADHKKVQGPVHIVHTENWVVYQYWNQRLRRNEITVLELFEGKEQKNSTLFSSLDPPNLPLVERQSYVLPSGLQAMSATFTERGITARHILMSLASGGLLSFPKRFLDPRRPTELKPEHKEEGLIPYLPELPIAHQSMINYNQSIFGVTGIQTAPAGLESTCLVLTYGLDYYFTRVMPSNLFDVLKEDFDYMFILMVLSGLVVAALSTRRLASLKALRQAWR</sequence>
<evidence type="ECO:0000256" key="9">
    <source>
        <dbReference type="ARBA" id="ARBA00023136"/>
    </source>
</evidence>
<dbReference type="AlphaFoldDB" id="A0A7M7NXZ4"/>
<proteinExistence type="inferred from homology"/>
<keyword evidence="7" id="KW-0256">Endoplasmic reticulum</keyword>
<evidence type="ECO:0000313" key="15">
    <source>
        <dbReference type="EnsemblMetazoa" id="XP_030843106"/>
    </source>
</evidence>
<keyword evidence="5 11" id="KW-0812">Transmembrane</keyword>
<dbReference type="InterPro" id="IPR011678">
    <property type="entry name" value="EMC1_C"/>
</dbReference>
<organism evidence="15 16">
    <name type="scientific">Strongylocentrotus purpuratus</name>
    <name type="common">Purple sea urchin</name>
    <dbReference type="NCBI Taxonomy" id="7668"/>
    <lineage>
        <taxon>Eukaryota</taxon>
        <taxon>Metazoa</taxon>
        <taxon>Echinodermata</taxon>
        <taxon>Eleutherozoa</taxon>
        <taxon>Echinozoa</taxon>
        <taxon>Echinoidea</taxon>
        <taxon>Euechinoidea</taxon>
        <taxon>Echinacea</taxon>
        <taxon>Camarodonta</taxon>
        <taxon>Echinidea</taxon>
        <taxon>Strongylocentrotidae</taxon>
        <taxon>Strongylocentrotus</taxon>
    </lineage>
</organism>
<evidence type="ECO:0000256" key="3">
    <source>
        <dbReference type="ARBA" id="ARBA00011276"/>
    </source>
</evidence>
<dbReference type="GeneID" id="584675"/>
<dbReference type="PANTHER" id="PTHR21573">
    <property type="entry name" value="ER MEMBRANE PROTEIN COMPLEX SUBUNIT 1"/>
    <property type="match status" value="1"/>
</dbReference>
<accession>A0A7M7NXZ4</accession>
<dbReference type="FunFam" id="2.130.10.10:FF:002653">
    <property type="entry name" value="Predicted protein"/>
    <property type="match status" value="1"/>
</dbReference>
<dbReference type="OrthoDB" id="28092at2759"/>
<evidence type="ECO:0000256" key="5">
    <source>
        <dbReference type="ARBA" id="ARBA00022692"/>
    </source>
</evidence>
<comment type="subunit">
    <text evidence="3">Component of the ER membrane protein complex (EMC).</text>
</comment>
<evidence type="ECO:0000256" key="12">
    <source>
        <dbReference type="SAM" id="SignalP"/>
    </source>
</evidence>
<dbReference type="OMA" id="WSIMPLN"/>
<dbReference type="EnsemblMetazoa" id="XM_030987246">
    <property type="protein sequence ID" value="XP_030843106"/>
    <property type="gene ID" value="LOC584675"/>
</dbReference>
<keyword evidence="16" id="KW-1185">Reference proteome</keyword>
<dbReference type="KEGG" id="spu:584675"/>
<dbReference type="Proteomes" id="UP000007110">
    <property type="component" value="Unassembled WGS sequence"/>
</dbReference>
<keyword evidence="10" id="KW-0325">Glycoprotein</keyword>
<evidence type="ECO:0000256" key="10">
    <source>
        <dbReference type="ARBA" id="ARBA00023180"/>
    </source>
</evidence>
<dbReference type="GO" id="GO:0072546">
    <property type="term" value="C:EMC complex"/>
    <property type="evidence" value="ECO:0000318"/>
    <property type="project" value="GO_Central"/>
</dbReference>
<feature type="chain" id="PRO_5029713199" description="ER membrane protein complex subunit 1" evidence="12">
    <location>
        <begin position="25"/>
        <end position="1002"/>
    </location>
</feature>
<reference evidence="16" key="1">
    <citation type="submission" date="2015-02" db="EMBL/GenBank/DDBJ databases">
        <title>Genome sequencing for Strongylocentrotus purpuratus.</title>
        <authorList>
            <person name="Murali S."/>
            <person name="Liu Y."/>
            <person name="Vee V."/>
            <person name="English A."/>
            <person name="Wang M."/>
            <person name="Skinner E."/>
            <person name="Han Y."/>
            <person name="Muzny D.M."/>
            <person name="Worley K.C."/>
            <person name="Gibbs R.A."/>
        </authorList>
    </citation>
    <scope>NUCLEOTIDE SEQUENCE</scope>
</reference>
<dbReference type="InterPro" id="IPR015943">
    <property type="entry name" value="WD40/YVTN_repeat-like_dom_sf"/>
</dbReference>
<dbReference type="PANTHER" id="PTHR21573:SF0">
    <property type="entry name" value="ER MEMBRANE PROTEIN COMPLEX SUBUNIT 1"/>
    <property type="match status" value="1"/>
</dbReference>
<dbReference type="InParanoid" id="A0A7M7NXZ4"/>
<dbReference type="SUPFAM" id="SSF50998">
    <property type="entry name" value="Quinoprotein alcohol dehydrogenase-like"/>
    <property type="match status" value="1"/>
</dbReference>
<comment type="subcellular location">
    <subcellularLocation>
        <location evidence="1">Endoplasmic reticulum membrane</location>
        <topology evidence="1">Single-pass type I membrane protein</topology>
    </subcellularLocation>
</comment>
<dbReference type="CTD" id="23065"/>
<evidence type="ECO:0000256" key="6">
    <source>
        <dbReference type="ARBA" id="ARBA00022729"/>
    </source>
</evidence>
<feature type="signal peptide" evidence="12">
    <location>
        <begin position="1"/>
        <end position="24"/>
    </location>
</feature>
<comment type="similarity">
    <text evidence="2">Belongs to the EMC1 family.</text>
</comment>
<dbReference type="InterPro" id="IPR011047">
    <property type="entry name" value="Quinoprotein_ADH-like_sf"/>
</dbReference>